<organism evidence="4 5">
    <name type="scientific">Saccharobesus litoralis</name>
    <dbReference type="NCBI Taxonomy" id="2172099"/>
    <lineage>
        <taxon>Bacteria</taxon>
        <taxon>Pseudomonadati</taxon>
        <taxon>Pseudomonadota</taxon>
        <taxon>Gammaproteobacteria</taxon>
        <taxon>Alteromonadales</taxon>
        <taxon>Alteromonadaceae</taxon>
        <taxon>Saccharobesus</taxon>
    </lineage>
</organism>
<comment type="similarity">
    <text evidence="1">Belongs to the glycosyl hydrolase 16 family.</text>
</comment>
<feature type="transmembrane region" description="Helical" evidence="2">
    <location>
        <begin position="6"/>
        <end position="25"/>
    </location>
</feature>
<dbReference type="SMART" id="SM00635">
    <property type="entry name" value="BID_2"/>
    <property type="match status" value="3"/>
</dbReference>
<dbReference type="GO" id="GO:0004553">
    <property type="term" value="F:hydrolase activity, hydrolyzing O-glycosyl compounds"/>
    <property type="evidence" value="ECO:0007669"/>
    <property type="project" value="InterPro"/>
</dbReference>
<name>A0A2S0VLE1_9ALTE</name>
<keyword evidence="5" id="KW-1185">Reference proteome</keyword>
<dbReference type="Proteomes" id="UP000244441">
    <property type="component" value="Chromosome"/>
</dbReference>
<dbReference type="InterPro" id="IPR050546">
    <property type="entry name" value="Glycosyl_Hydrlase_16"/>
</dbReference>
<dbReference type="Gene3D" id="2.60.120.260">
    <property type="entry name" value="Galactose-binding domain-like"/>
    <property type="match status" value="1"/>
</dbReference>
<protein>
    <recommendedName>
        <fullName evidence="3">GH16 domain-containing protein</fullName>
    </recommendedName>
</protein>
<evidence type="ECO:0000256" key="1">
    <source>
        <dbReference type="ARBA" id="ARBA00006865"/>
    </source>
</evidence>
<dbReference type="Gene3D" id="2.60.120.200">
    <property type="match status" value="1"/>
</dbReference>
<dbReference type="Pfam" id="PF02368">
    <property type="entry name" value="Big_2"/>
    <property type="match status" value="3"/>
</dbReference>
<dbReference type="PROSITE" id="PS51762">
    <property type="entry name" value="GH16_2"/>
    <property type="match status" value="1"/>
</dbReference>
<feature type="transmembrane region" description="Helical" evidence="2">
    <location>
        <begin position="62"/>
        <end position="80"/>
    </location>
</feature>
<keyword evidence="2" id="KW-0812">Transmembrane</keyword>
<dbReference type="InterPro" id="IPR000757">
    <property type="entry name" value="Beta-glucanase-like"/>
</dbReference>
<gene>
    <name evidence="4" type="ORF">C2869_00470</name>
</gene>
<dbReference type="KEGG" id="cate:C2869_00470"/>
<dbReference type="EMBL" id="CP026604">
    <property type="protein sequence ID" value="AWB65005.1"/>
    <property type="molecule type" value="Genomic_DNA"/>
</dbReference>
<dbReference type="GO" id="GO:0005975">
    <property type="term" value="P:carbohydrate metabolic process"/>
    <property type="evidence" value="ECO:0007669"/>
    <property type="project" value="InterPro"/>
</dbReference>
<sequence>MFDHVASLLLIGEYIAIFLFFVINVRANKQKSKHTAGFVRRKGTKLKNKHNKTRFQTMKNNLIAAFAVVAACASAQAEVIRPTGFDAGKVRWQELGNKTDDFESGSLNPAIWQNAPASLNVGAWTFDANNAYVQNGRLNIEVTQETHTRSFQDSCWDGVAGGSSRTVQRELYYKSGAVRTAAEGVYGFYEAKIKGVDIFPGLSPAFWLYSDGHPFPDRNDPTKQYVDYSEIDVVELQQADWRSPTDFDDVFDMDHNLHARVEENGQIVWKRPKPNPEAQLLHYEAPFDPSKDFHTYAVENRPDRISWYVDGVLVGSKPNKWWHRPMHVIFSMGLRRHLIRYNPDCQRADPNPDNVISEGFPERATMQVEYLKTWQALPSIWLDDPQNYTSTSYQAGSTMDVTVNYHGGSNHYVVADKYNGITVNLVERNANGVVAVVASANDASVSHEEKRYAGQTVISLNLAGVTPTSQLPNGHYYALAPVFRSSNGSDIFLQNAITNINITNGNYEPVTGVNIAPTSISLNVGETYQLSASVLPNNASNKNVTWYSYNDGVVTVDPSGLVTAISANSTQVEVTTVDGGYTDSVTFNVNGNQSPSDLLSNPGFEEGNLMTTWDASYGNSSIVTNNARTGNRAGYLNGNGALQQFVDVTPNTTYTLTGWGKVSANGQDVFMGVSEYGGATQNALFTSTNYQQRTITFTTGATNTSAKIWFWNGDANDRVYADDFVLTSEGGTGTVSVTGVSLSDSSINLEVGGTRSLLATVLPSNATNKNVTWSSTNNNVATVNNGVVTAESAGTATIRVTTQDGGHQASASVNVSGSNTSCSGGWVSVTGVNLTAPSQTVADGQTLQLSAQVLPACASNKNVTYSSSNTSVAIVNSSGLVTARNPGTAVITVRTKNMGRTDTMTITVTGS</sequence>
<proteinExistence type="inferred from homology"/>
<dbReference type="Gene3D" id="2.60.40.1080">
    <property type="match status" value="3"/>
</dbReference>
<evidence type="ECO:0000313" key="4">
    <source>
        <dbReference type="EMBL" id="AWB65005.1"/>
    </source>
</evidence>
<dbReference type="SUPFAM" id="SSF49899">
    <property type="entry name" value="Concanavalin A-like lectins/glucanases"/>
    <property type="match status" value="1"/>
</dbReference>
<reference evidence="4 5" key="1">
    <citation type="submission" date="2018-01" db="EMBL/GenBank/DDBJ databases">
        <title>Genome sequence of a Cantenovulum-like bacteria.</title>
        <authorList>
            <person name="Tan W.R."/>
            <person name="Lau N.-S."/>
            <person name="Go F."/>
            <person name="Amirul A.-A.A."/>
        </authorList>
    </citation>
    <scope>NUCLEOTIDE SEQUENCE [LARGE SCALE GENOMIC DNA]</scope>
    <source>
        <strain evidence="4 5">CCB-QB4</strain>
    </source>
</reference>
<dbReference type="PANTHER" id="PTHR10963:SF55">
    <property type="entry name" value="GLYCOSIDE HYDROLASE FAMILY 16 PROTEIN"/>
    <property type="match status" value="1"/>
</dbReference>
<evidence type="ECO:0000259" key="3">
    <source>
        <dbReference type="PROSITE" id="PS51762"/>
    </source>
</evidence>
<dbReference type="AlphaFoldDB" id="A0A2S0VLE1"/>
<dbReference type="InterPro" id="IPR013320">
    <property type="entry name" value="ConA-like_dom_sf"/>
</dbReference>
<dbReference type="Pfam" id="PF00722">
    <property type="entry name" value="Glyco_hydro_16"/>
    <property type="match status" value="1"/>
</dbReference>
<dbReference type="SUPFAM" id="SSF49373">
    <property type="entry name" value="Invasin/intimin cell-adhesion fragments"/>
    <property type="match status" value="3"/>
</dbReference>
<evidence type="ECO:0000256" key="2">
    <source>
        <dbReference type="SAM" id="Phobius"/>
    </source>
</evidence>
<dbReference type="InterPro" id="IPR003343">
    <property type="entry name" value="Big_2"/>
</dbReference>
<dbReference type="InterPro" id="IPR008964">
    <property type="entry name" value="Invasin/intimin_cell_adhesion"/>
</dbReference>
<dbReference type="PANTHER" id="PTHR10963">
    <property type="entry name" value="GLYCOSYL HYDROLASE-RELATED"/>
    <property type="match status" value="1"/>
</dbReference>
<keyword evidence="2" id="KW-1133">Transmembrane helix</keyword>
<evidence type="ECO:0000313" key="5">
    <source>
        <dbReference type="Proteomes" id="UP000244441"/>
    </source>
</evidence>
<feature type="domain" description="GH16" evidence="3">
    <location>
        <begin position="90"/>
        <end position="379"/>
    </location>
</feature>
<accession>A0A2S0VLE1</accession>
<keyword evidence="2" id="KW-0472">Membrane</keyword>